<accession>A0A812PDX1</accession>
<evidence type="ECO:0000256" key="1">
    <source>
        <dbReference type="ARBA" id="ARBA00022723"/>
    </source>
</evidence>
<dbReference type="SMART" id="SM00291">
    <property type="entry name" value="ZnF_ZZ"/>
    <property type="match status" value="1"/>
</dbReference>
<dbReference type="Gene3D" id="3.30.60.90">
    <property type="match status" value="1"/>
</dbReference>
<evidence type="ECO:0000256" key="5">
    <source>
        <dbReference type="SAM" id="MobiDB-lite"/>
    </source>
</evidence>
<sequence length="597" mass="63755">MLKLGCISWHMSLPDSGLVEVGVRLHEVGGQDVAGMSRAQILHLLQDCSSMRMQRSADLSRMLRDLFKDLPSIADLEKAKRKCDFLGKVREDAKLCLQASLGGSRTSEADVVDCLAGANFAWRTSPEVIAVEQGSLADGLVEVGEKLHEVGGQEVAGMSRAQILHLLQECSSMQMREASTEVSEAASHDPVSGLETSSLGHLRVKWSDPPVIVSDRAEPSGDLLVEIDGTSLVGMTQPEVRSLYLNRQGPGTGSLSMGKMSALYRDPFLRGDLLRKLKADRYPVHFGSTCTGCQASPLVGFRFSCKTCPDSHYCAACFRGRGHSHASGHSFTKLEYPGAPIVDALPPPALQPGSAVVIVGTGQKDQDGQLGLLLSDATSSASWQVVVDGLDQPCTVAAEHLFVKTESEPQPERLPESKSPAQDSDKLKEPKPDVARAATPARAAVTPRRSKAEDSEAALSDKSDGESVAGLSLSQSARELRKANATAALQRCKSKGCLGLQNRLCRGKCGAMVEVDTEDYIKNGQFVLCAKCKVKAANSQATKPCSECSQDIVYSLFEADCGREIPSCCAKCSGQGAGRWILISPLPPTGKSMPSLE</sequence>
<feature type="compositionally biased region" description="Basic and acidic residues" evidence="5">
    <location>
        <begin position="423"/>
        <end position="434"/>
    </location>
</feature>
<dbReference type="SUPFAM" id="SSF50156">
    <property type="entry name" value="PDZ domain-like"/>
    <property type="match status" value="1"/>
</dbReference>
<dbReference type="OrthoDB" id="424753at2759"/>
<dbReference type="GO" id="GO:0008270">
    <property type="term" value="F:zinc ion binding"/>
    <property type="evidence" value="ECO:0007669"/>
    <property type="project" value="UniProtKB-KW"/>
</dbReference>
<evidence type="ECO:0000256" key="3">
    <source>
        <dbReference type="ARBA" id="ARBA00022833"/>
    </source>
</evidence>
<feature type="compositionally biased region" description="Basic and acidic residues" evidence="5">
    <location>
        <begin position="404"/>
        <end position="416"/>
    </location>
</feature>
<dbReference type="Proteomes" id="UP000604046">
    <property type="component" value="Unassembled WGS sequence"/>
</dbReference>
<proteinExistence type="predicted"/>
<evidence type="ECO:0000313" key="8">
    <source>
        <dbReference type="Proteomes" id="UP000604046"/>
    </source>
</evidence>
<gene>
    <name evidence="7" type="primary">Herc2</name>
    <name evidence="7" type="ORF">SNAT2548_LOCUS18017</name>
</gene>
<keyword evidence="3" id="KW-0862">Zinc</keyword>
<dbReference type="InterPro" id="IPR043145">
    <property type="entry name" value="Znf_ZZ_sf"/>
</dbReference>
<evidence type="ECO:0000313" key="7">
    <source>
        <dbReference type="EMBL" id="CAE7343890.1"/>
    </source>
</evidence>
<protein>
    <submittedName>
        <fullName evidence="7">Herc2 protein</fullName>
    </submittedName>
</protein>
<dbReference type="EMBL" id="CAJNDS010002130">
    <property type="protein sequence ID" value="CAE7343890.1"/>
    <property type="molecule type" value="Genomic_DNA"/>
</dbReference>
<feature type="region of interest" description="Disordered" evidence="5">
    <location>
        <begin position="404"/>
        <end position="470"/>
    </location>
</feature>
<dbReference type="PROSITE" id="PS50135">
    <property type="entry name" value="ZF_ZZ_2"/>
    <property type="match status" value="1"/>
</dbReference>
<dbReference type="InterPro" id="IPR036034">
    <property type="entry name" value="PDZ_sf"/>
</dbReference>
<dbReference type="AlphaFoldDB" id="A0A812PDX1"/>
<feature type="domain" description="ZZ-type" evidence="6">
    <location>
        <begin position="285"/>
        <end position="339"/>
    </location>
</feature>
<keyword evidence="2 4" id="KW-0863">Zinc-finger</keyword>
<feature type="compositionally biased region" description="Low complexity" evidence="5">
    <location>
        <begin position="435"/>
        <end position="447"/>
    </location>
</feature>
<organism evidence="7 8">
    <name type="scientific">Symbiodinium natans</name>
    <dbReference type="NCBI Taxonomy" id="878477"/>
    <lineage>
        <taxon>Eukaryota</taxon>
        <taxon>Sar</taxon>
        <taxon>Alveolata</taxon>
        <taxon>Dinophyceae</taxon>
        <taxon>Suessiales</taxon>
        <taxon>Symbiodiniaceae</taxon>
        <taxon>Symbiodinium</taxon>
    </lineage>
</organism>
<keyword evidence="1" id="KW-0479">Metal-binding</keyword>
<evidence type="ECO:0000256" key="2">
    <source>
        <dbReference type="ARBA" id="ARBA00022771"/>
    </source>
</evidence>
<dbReference type="Pfam" id="PF00569">
    <property type="entry name" value="ZZ"/>
    <property type="match status" value="1"/>
</dbReference>
<evidence type="ECO:0000256" key="4">
    <source>
        <dbReference type="PROSITE-ProRule" id="PRU00228"/>
    </source>
</evidence>
<evidence type="ECO:0000259" key="6">
    <source>
        <dbReference type="PROSITE" id="PS50135"/>
    </source>
</evidence>
<comment type="caution">
    <text evidence="7">The sequence shown here is derived from an EMBL/GenBank/DDBJ whole genome shotgun (WGS) entry which is preliminary data.</text>
</comment>
<feature type="compositionally biased region" description="Basic and acidic residues" evidence="5">
    <location>
        <begin position="450"/>
        <end position="465"/>
    </location>
</feature>
<dbReference type="CDD" id="cd02249">
    <property type="entry name" value="ZZ"/>
    <property type="match status" value="1"/>
</dbReference>
<dbReference type="InterPro" id="IPR000433">
    <property type="entry name" value="Znf_ZZ"/>
</dbReference>
<keyword evidence="8" id="KW-1185">Reference proteome</keyword>
<reference evidence="7" key="1">
    <citation type="submission" date="2021-02" db="EMBL/GenBank/DDBJ databases">
        <authorList>
            <person name="Dougan E. K."/>
            <person name="Rhodes N."/>
            <person name="Thang M."/>
            <person name="Chan C."/>
        </authorList>
    </citation>
    <scope>NUCLEOTIDE SEQUENCE</scope>
</reference>
<name>A0A812PDX1_9DINO</name>
<dbReference type="SUPFAM" id="SSF57850">
    <property type="entry name" value="RING/U-box"/>
    <property type="match status" value="1"/>
</dbReference>